<name>A0A2P5DKP4_PARAD</name>
<gene>
    <name evidence="2" type="ORF">PanWU01x14_054100</name>
</gene>
<dbReference type="STRING" id="3476.A0A2P5DKP4"/>
<dbReference type="InterPro" id="IPR023213">
    <property type="entry name" value="CAT-like_dom_sf"/>
</dbReference>
<reference evidence="3" key="1">
    <citation type="submission" date="2016-06" db="EMBL/GenBank/DDBJ databases">
        <title>Parallel loss of symbiosis genes in relatives of nitrogen-fixing non-legume Parasponia.</title>
        <authorList>
            <person name="Van Velzen R."/>
            <person name="Holmer R."/>
            <person name="Bu F."/>
            <person name="Rutten L."/>
            <person name="Van Zeijl A."/>
            <person name="Liu W."/>
            <person name="Santuari L."/>
            <person name="Cao Q."/>
            <person name="Sharma T."/>
            <person name="Shen D."/>
            <person name="Roswanjaya Y."/>
            <person name="Wardhani T."/>
            <person name="Kalhor M.S."/>
            <person name="Jansen J."/>
            <person name="Van den Hoogen J."/>
            <person name="Gungor B."/>
            <person name="Hartog M."/>
            <person name="Hontelez J."/>
            <person name="Verver J."/>
            <person name="Yang W.-C."/>
            <person name="Schijlen E."/>
            <person name="Repin R."/>
            <person name="Schilthuizen M."/>
            <person name="Schranz E."/>
            <person name="Heidstra R."/>
            <person name="Miyata K."/>
            <person name="Fedorova E."/>
            <person name="Kohlen W."/>
            <person name="Bisseling T."/>
            <person name="Smit S."/>
            <person name="Geurts R."/>
        </authorList>
    </citation>
    <scope>NUCLEOTIDE SEQUENCE [LARGE SCALE GENOMIC DNA]</scope>
    <source>
        <strain evidence="3">cv. WU1-14</strain>
    </source>
</reference>
<keyword evidence="2" id="KW-0808">Transferase</keyword>
<sequence length="464" mass="50370">MSDDIKSRVRVHSKLTTVSSSPVGSGKTYPFTALDHAMGLHSLHVVFYYKANVFNDFDLDPSRISLSEALSLYPPVTGRITRNGDGNWEVKCNDAGVRVVKAQVGATLDEWLRSADGMEEKDLTVWEDMPEDPINWSPFRIQVNEFEGGGVAIGLSCTHMHADPTCATLLFKSWIDTHRGRAVAHPPVYSGSVLNARPDPNLKTNSAAYYSAKSAARAAPSVKMATATFKFSHAIIKQCLLGISETCPDATPFDLLAALFWTRVARLKAKAPGNDCGHALSVCTDFRKSWQEIPLPLGYYGNAVHFSKLSLVVDEINGFDLGRVVDEVHRHVSSIDEEEVRSGIDWLESRKGEGGRYGPALRMYGPGLTCVSMEHMIGPVGPNGSVVGPLMYDTAFGEEAEPVHVSYHVGNVEGEGLIMVMPSPEGGLGRVVTVTLPGNEFGELCEDHAILGLKPTMLLSGRGK</sequence>
<dbReference type="GO" id="GO:0016747">
    <property type="term" value="F:acyltransferase activity, transferring groups other than amino-acyl groups"/>
    <property type="evidence" value="ECO:0007669"/>
    <property type="project" value="TreeGrafter"/>
</dbReference>
<protein>
    <submittedName>
        <fullName evidence="2">Transferase</fullName>
    </submittedName>
</protein>
<accession>A0A2P5DKP4</accession>
<dbReference type="PANTHER" id="PTHR31642">
    <property type="entry name" value="TRICHOTHECENE 3-O-ACETYLTRANSFERASE"/>
    <property type="match status" value="1"/>
</dbReference>
<comment type="caution">
    <text evidence="2">The sequence shown here is derived from an EMBL/GenBank/DDBJ whole genome shotgun (WGS) entry which is preliminary data.</text>
</comment>
<dbReference type="PANTHER" id="PTHR31642:SF316">
    <property type="entry name" value="PROTEIN ECERIFERUM 26-LIKE"/>
    <property type="match status" value="1"/>
</dbReference>
<dbReference type="Proteomes" id="UP000237105">
    <property type="component" value="Unassembled WGS sequence"/>
</dbReference>
<evidence type="ECO:0000313" key="3">
    <source>
        <dbReference type="Proteomes" id="UP000237105"/>
    </source>
</evidence>
<dbReference type="Pfam" id="PF02458">
    <property type="entry name" value="Transferase"/>
    <property type="match status" value="1"/>
</dbReference>
<dbReference type="EMBL" id="JXTB01000031">
    <property type="protein sequence ID" value="PON73860.1"/>
    <property type="molecule type" value="Genomic_DNA"/>
</dbReference>
<evidence type="ECO:0000313" key="2">
    <source>
        <dbReference type="EMBL" id="PON73860.1"/>
    </source>
</evidence>
<proteinExistence type="inferred from homology"/>
<keyword evidence="3" id="KW-1185">Reference proteome</keyword>
<dbReference type="OrthoDB" id="671439at2759"/>
<dbReference type="Gene3D" id="3.30.559.10">
    <property type="entry name" value="Chloramphenicol acetyltransferase-like domain"/>
    <property type="match status" value="2"/>
</dbReference>
<comment type="similarity">
    <text evidence="1">Belongs to the plant acyltransferase family.</text>
</comment>
<dbReference type="AlphaFoldDB" id="A0A2P5DKP4"/>
<dbReference type="InterPro" id="IPR050317">
    <property type="entry name" value="Plant_Fungal_Acyltransferase"/>
</dbReference>
<organism evidence="2 3">
    <name type="scientific">Parasponia andersonii</name>
    <name type="common">Sponia andersonii</name>
    <dbReference type="NCBI Taxonomy" id="3476"/>
    <lineage>
        <taxon>Eukaryota</taxon>
        <taxon>Viridiplantae</taxon>
        <taxon>Streptophyta</taxon>
        <taxon>Embryophyta</taxon>
        <taxon>Tracheophyta</taxon>
        <taxon>Spermatophyta</taxon>
        <taxon>Magnoliopsida</taxon>
        <taxon>eudicotyledons</taxon>
        <taxon>Gunneridae</taxon>
        <taxon>Pentapetalae</taxon>
        <taxon>rosids</taxon>
        <taxon>fabids</taxon>
        <taxon>Rosales</taxon>
        <taxon>Cannabaceae</taxon>
        <taxon>Parasponia</taxon>
    </lineage>
</organism>
<evidence type="ECO:0000256" key="1">
    <source>
        <dbReference type="ARBA" id="ARBA00009861"/>
    </source>
</evidence>